<dbReference type="GO" id="GO:0032259">
    <property type="term" value="P:methylation"/>
    <property type="evidence" value="ECO:0007669"/>
    <property type="project" value="UniProtKB-KW"/>
</dbReference>
<dbReference type="InterPro" id="IPR018117">
    <property type="entry name" value="C5_DNA_meth_AS"/>
</dbReference>
<feature type="transmembrane region" description="Helical" evidence="7">
    <location>
        <begin position="354"/>
        <end position="376"/>
    </location>
</feature>
<keyword evidence="7" id="KW-0472">Membrane</keyword>
<evidence type="ECO:0000256" key="1">
    <source>
        <dbReference type="ARBA" id="ARBA00022603"/>
    </source>
</evidence>
<comment type="similarity">
    <text evidence="4 5">Belongs to the class I-like SAM-binding methyltransferase superfamily. C5-methyltransferase family.</text>
</comment>
<dbReference type="Gene3D" id="3.40.50.150">
    <property type="entry name" value="Vaccinia Virus protein VP39"/>
    <property type="match status" value="1"/>
</dbReference>
<keyword evidence="1 4" id="KW-0489">Methyltransferase</keyword>
<evidence type="ECO:0000256" key="4">
    <source>
        <dbReference type="PROSITE-ProRule" id="PRU01016"/>
    </source>
</evidence>
<keyword evidence="2 4" id="KW-0808">Transferase</keyword>
<reference evidence="9" key="1">
    <citation type="journal article" date="2015" name="PLoS Genet.">
        <title>Genome Sequence and Transcriptome Analyses of Chrysochromulina tobin: Metabolic Tools for Enhanced Algal Fitness in the Prominent Order Prymnesiales (Haptophyceae).</title>
        <authorList>
            <person name="Hovde B.T."/>
            <person name="Deodato C.R."/>
            <person name="Hunsperger H.M."/>
            <person name="Ryken S.A."/>
            <person name="Yost W."/>
            <person name="Jha R.K."/>
            <person name="Patterson J."/>
            <person name="Monnat R.J. Jr."/>
            <person name="Barlow S.B."/>
            <person name="Starkenburg S.R."/>
            <person name="Cattolico R.A."/>
        </authorList>
    </citation>
    <scope>NUCLEOTIDE SEQUENCE</scope>
    <source>
        <strain evidence="9">CCMP291</strain>
    </source>
</reference>
<dbReference type="PRINTS" id="PR00105">
    <property type="entry name" value="C5METTRFRASE"/>
</dbReference>
<dbReference type="OrthoDB" id="40157at2759"/>
<feature type="transmembrane region" description="Helical" evidence="7">
    <location>
        <begin position="297"/>
        <end position="315"/>
    </location>
</feature>
<dbReference type="InterPro" id="IPR001525">
    <property type="entry name" value="C5_MeTfrase"/>
</dbReference>
<feature type="active site" evidence="4">
    <location>
        <position position="114"/>
    </location>
</feature>
<dbReference type="NCBIfam" id="TIGR00675">
    <property type="entry name" value="dcm"/>
    <property type="match status" value="1"/>
</dbReference>
<evidence type="ECO:0000256" key="2">
    <source>
        <dbReference type="ARBA" id="ARBA00022679"/>
    </source>
</evidence>
<dbReference type="InterPro" id="IPR050750">
    <property type="entry name" value="C5-MTase"/>
</dbReference>
<dbReference type="PROSITE" id="PS51679">
    <property type="entry name" value="SAM_MT_C5"/>
    <property type="match status" value="1"/>
</dbReference>
<evidence type="ECO:0000256" key="6">
    <source>
        <dbReference type="RuleBase" id="RU000417"/>
    </source>
</evidence>
<keyword evidence="7" id="KW-1133">Transmembrane helix</keyword>
<dbReference type="PANTHER" id="PTHR46098:SF1">
    <property type="entry name" value="TRNA (CYTOSINE(38)-C(5))-METHYLTRANSFERASE"/>
    <property type="match status" value="1"/>
</dbReference>
<dbReference type="SUPFAM" id="SSF53335">
    <property type="entry name" value="S-adenosyl-L-methionine-dependent methyltransferases"/>
    <property type="match status" value="1"/>
</dbReference>
<gene>
    <name evidence="8" type="ORF">Ctob_003490</name>
</gene>
<evidence type="ECO:0000256" key="3">
    <source>
        <dbReference type="ARBA" id="ARBA00022691"/>
    </source>
</evidence>
<dbReference type="PROSITE" id="PS00094">
    <property type="entry name" value="C5_MTASE_1"/>
    <property type="match status" value="1"/>
</dbReference>
<dbReference type="GO" id="GO:0003886">
    <property type="term" value="F:DNA (cytosine-5-)-methyltransferase activity"/>
    <property type="evidence" value="ECO:0007669"/>
    <property type="project" value="UniProtKB-EC"/>
</dbReference>
<dbReference type="EC" id="2.1.1.37" evidence="6"/>
<dbReference type="PANTHER" id="PTHR46098">
    <property type="entry name" value="TRNA (CYTOSINE(38)-C(5))-METHYLTRANSFERASE"/>
    <property type="match status" value="1"/>
</dbReference>
<keyword evidence="3 4" id="KW-0949">S-adenosyl-L-methionine</keyword>
<comment type="caution">
    <text evidence="8">The sequence shown here is derived from an EMBL/GenBank/DDBJ whole genome shotgun (WGS) entry which is preliminary data.</text>
</comment>
<dbReference type="InterPro" id="IPR029063">
    <property type="entry name" value="SAM-dependent_MTases_sf"/>
</dbReference>
<comment type="catalytic activity">
    <reaction evidence="6">
        <text>a 2'-deoxycytidine in DNA + S-adenosyl-L-methionine = a 5-methyl-2'-deoxycytidine in DNA + S-adenosyl-L-homocysteine + H(+)</text>
        <dbReference type="Rhea" id="RHEA:13681"/>
        <dbReference type="Rhea" id="RHEA-COMP:11369"/>
        <dbReference type="Rhea" id="RHEA-COMP:11370"/>
        <dbReference type="ChEBI" id="CHEBI:15378"/>
        <dbReference type="ChEBI" id="CHEBI:57856"/>
        <dbReference type="ChEBI" id="CHEBI:59789"/>
        <dbReference type="ChEBI" id="CHEBI:85452"/>
        <dbReference type="ChEBI" id="CHEBI:85454"/>
        <dbReference type="EC" id="2.1.1.37"/>
    </reaction>
</comment>
<dbReference type="Pfam" id="PF00145">
    <property type="entry name" value="DNA_methylase"/>
    <property type="match status" value="1"/>
</dbReference>
<dbReference type="AlphaFoldDB" id="A0A0M0J5N7"/>
<evidence type="ECO:0000313" key="8">
    <source>
        <dbReference type="EMBL" id="KOO21508.1"/>
    </source>
</evidence>
<evidence type="ECO:0000256" key="5">
    <source>
        <dbReference type="RuleBase" id="RU000416"/>
    </source>
</evidence>
<evidence type="ECO:0000313" key="9">
    <source>
        <dbReference type="Proteomes" id="UP000037460"/>
    </source>
</evidence>
<dbReference type="Proteomes" id="UP000037460">
    <property type="component" value="Unassembled WGS sequence"/>
</dbReference>
<sequence length="392" mass="41159">MIQTAIAAAVMPAAAAAGVHSTTTALDPKPAADASETGRRPCSFRFAELFAGIGGFRVALEALGGACVFASEMDPHAAATYALNFGALPEAGDITEVEAADLPPHDLLVGGFPCQCFSLAGEQLGLRDDARGQLYLECCRILCTGRPAAFLLENVVGLFTLDGGVFHREYEQRRPGRVHERIVADLSSCGYVVQSAVLGAHAFGVPQFRDRLFLVGFRSADAASRFEWPHNHAHPADCCVDSCRPLRLILEPDDSVAVRAASLTTAQYAKLALLAPGVTILGELTIGILLLLPSRAAVRIGVLSALLLHLGIALTPPPNNATPFSLTCVVRLLITESAAVARAWNEMGASGSGIGQYLATPAIGMLLASLCMGICYRRALAFPPTALGAELD</sequence>
<keyword evidence="9" id="KW-1185">Reference proteome</keyword>
<organism evidence="8 9">
    <name type="scientific">Chrysochromulina tobinii</name>
    <dbReference type="NCBI Taxonomy" id="1460289"/>
    <lineage>
        <taxon>Eukaryota</taxon>
        <taxon>Haptista</taxon>
        <taxon>Haptophyta</taxon>
        <taxon>Prymnesiophyceae</taxon>
        <taxon>Prymnesiales</taxon>
        <taxon>Chrysochromulinaceae</taxon>
        <taxon>Chrysochromulina</taxon>
    </lineage>
</organism>
<protein>
    <recommendedName>
        <fullName evidence="6">Cytosine-specific methyltransferase</fullName>
        <ecNumber evidence="6">2.1.1.37</ecNumber>
    </recommendedName>
</protein>
<proteinExistence type="inferred from homology"/>
<name>A0A0M0J5N7_9EUKA</name>
<feature type="transmembrane region" description="Helical" evidence="7">
    <location>
        <begin position="271"/>
        <end position="292"/>
    </location>
</feature>
<accession>A0A0M0J5N7</accession>
<dbReference type="EMBL" id="JWZX01003357">
    <property type="protein sequence ID" value="KOO21508.1"/>
    <property type="molecule type" value="Genomic_DNA"/>
</dbReference>
<evidence type="ECO:0000256" key="7">
    <source>
        <dbReference type="SAM" id="Phobius"/>
    </source>
</evidence>
<keyword evidence="7" id="KW-0812">Transmembrane</keyword>